<sequence length="114" mass="12823">MSENILGLRQRHSRRQAETEWALPGDYLKTVKDGVASGFSRRCVSGRRFLYTAGRIKQSSTTVPAPRCRYHDPASARRPRDVTLEVLYDEGVTHNITMTGCVVVAIFLRAQWAG</sequence>
<dbReference type="KEGG" id="pgr:PGTG_19790"/>
<dbReference type="InParanoid" id="E3LB38"/>
<protein>
    <submittedName>
        <fullName evidence="1">Uncharacterized protein</fullName>
    </submittedName>
</protein>
<dbReference type="GeneID" id="10535133"/>
<proteinExistence type="predicted"/>
<name>E3LB38_PUCGT</name>
<dbReference type="HOGENOM" id="CLU_2251367_0_0_1"/>
<evidence type="ECO:0000313" key="1">
    <source>
        <dbReference type="EMBL" id="EFP93763.1"/>
    </source>
</evidence>
<keyword evidence="2" id="KW-1185">Reference proteome</keyword>
<evidence type="ECO:0000313" key="2">
    <source>
        <dbReference type="Proteomes" id="UP000008783"/>
    </source>
</evidence>
<dbReference type="AlphaFoldDB" id="E3LB38"/>
<organism evidence="1 2">
    <name type="scientific">Puccinia graminis f. sp. tritici (strain CRL 75-36-700-3 / race SCCL)</name>
    <name type="common">Black stem rust fungus</name>
    <dbReference type="NCBI Taxonomy" id="418459"/>
    <lineage>
        <taxon>Eukaryota</taxon>
        <taxon>Fungi</taxon>
        <taxon>Dikarya</taxon>
        <taxon>Basidiomycota</taxon>
        <taxon>Pucciniomycotina</taxon>
        <taxon>Pucciniomycetes</taxon>
        <taxon>Pucciniales</taxon>
        <taxon>Pucciniaceae</taxon>
        <taxon>Puccinia</taxon>
    </lineage>
</organism>
<dbReference type="RefSeq" id="XP_003338182.1">
    <property type="nucleotide sequence ID" value="XM_003338134.1"/>
</dbReference>
<accession>E3LB38</accession>
<dbReference type="VEuPathDB" id="FungiDB:PGTG_19790"/>
<dbReference type="EMBL" id="DS178407">
    <property type="protein sequence ID" value="EFP93763.1"/>
    <property type="molecule type" value="Genomic_DNA"/>
</dbReference>
<gene>
    <name evidence="1" type="ORF">PGTG_19790</name>
</gene>
<reference key="1">
    <citation type="submission" date="2007-01" db="EMBL/GenBank/DDBJ databases">
        <title>The Genome Sequence of Puccinia graminis f. sp. tritici Strain CRL 75-36-700-3.</title>
        <authorList>
            <consortium name="The Broad Institute Genome Sequencing Platform"/>
            <person name="Birren B."/>
            <person name="Lander E."/>
            <person name="Galagan J."/>
            <person name="Nusbaum C."/>
            <person name="Devon K."/>
            <person name="Cuomo C."/>
            <person name="Jaffe D."/>
            <person name="Butler J."/>
            <person name="Alvarez P."/>
            <person name="Gnerre S."/>
            <person name="Grabherr M."/>
            <person name="Mauceli E."/>
            <person name="Brockman W."/>
            <person name="Young S."/>
            <person name="LaButti K."/>
            <person name="Sykes S."/>
            <person name="DeCaprio D."/>
            <person name="Crawford M."/>
            <person name="Koehrsen M."/>
            <person name="Engels R."/>
            <person name="Montgomery P."/>
            <person name="Pearson M."/>
            <person name="Howarth C."/>
            <person name="Larson L."/>
            <person name="White J."/>
            <person name="Zeng Q."/>
            <person name="Kodira C."/>
            <person name="Yandava C."/>
            <person name="Alvarado L."/>
            <person name="O'Leary S."/>
            <person name="Szabo L."/>
            <person name="Dean R."/>
            <person name="Schein J."/>
        </authorList>
    </citation>
    <scope>NUCLEOTIDE SEQUENCE</scope>
    <source>
        <strain>CRL 75-36-700-3</strain>
    </source>
</reference>
<dbReference type="Proteomes" id="UP000008783">
    <property type="component" value="Unassembled WGS sequence"/>
</dbReference>
<reference evidence="2" key="2">
    <citation type="journal article" date="2011" name="Proc. Natl. Acad. Sci. U.S.A.">
        <title>Obligate biotrophy features unraveled by the genomic analysis of rust fungi.</title>
        <authorList>
            <person name="Duplessis S."/>
            <person name="Cuomo C.A."/>
            <person name="Lin Y.-C."/>
            <person name="Aerts A."/>
            <person name="Tisserant E."/>
            <person name="Veneault-Fourrey C."/>
            <person name="Joly D.L."/>
            <person name="Hacquard S."/>
            <person name="Amselem J."/>
            <person name="Cantarel B.L."/>
            <person name="Chiu R."/>
            <person name="Coutinho P.M."/>
            <person name="Feau N."/>
            <person name="Field M."/>
            <person name="Frey P."/>
            <person name="Gelhaye E."/>
            <person name="Goldberg J."/>
            <person name="Grabherr M.G."/>
            <person name="Kodira C.D."/>
            <person name="Kohler A."/>
            <person name="Kuees U."/>
            <person name="Lindquist E.A."/>
            <person name="Lucas S.M."/>
            <person name="Mago R."/>
            <person name="Mauceli E."/>
            <person name="Morin E."/>
            <person name="Murat C."/>
            <person name="Pangilinan J.L."/>
            <person name="Park R."/>
            <person name="Pearson M."/>
            <person name="Quesneville H."/>
            <person name="Rouhier N."/>
            <person name="Sakthikumar S."/>
            <person name="Salamov A.A."/>
            <person name="Schmutz J."/>
            <person name="Selles B."/>
            <person name="Shapiro H."/>
            <person name="Tanguay P."/>
            <person name="Tuskan G.A."/>
            <person name="Henrissat B."/>
            <person name="Van de Peer Y."/>
            <person name="Rouze P."/>
            <person name="Ellis J.G."/>
            <person name="Dodds P.N."/>
            <person name="Schein J.E."/>
            <person name="Zhong S."/>
            <person name="Hamelin R.C."/>
            <person name="Grigoriev I.V."/>
            <person name="Szabo L.J."/>
            <person name="Martin F."/>
        </authorList>
    </citation>
    <scope>NUCLEOTIDE SEQUENCE [LARGE SCALE GENOMIC DNA]</scope>
    <source>
        <strain evidence="2">CRL 75-36-700-3 / race SCCL</strain>
    </source>
</reference>